<keyword evidence="2" id="KW-0963">Cytoplasm</keyword>
<evidence type="ECO:0000259" key="4">
    <source>
        <dbReference type="Pfam" id="PF23142"/>
    </source>
</evidence>
<feature type="domain" description="STK11-interacting protein C-terminal PH" evidence="6">
    <location>
        <begin position="636"/>
        <end position="786"/>
    </location>
</feature>
<accession>A0A3P8V963</accession>
<dbReference type="InterPro" id="IPR057676">
    <property type="entry name" value="PH_S11IP_C"/>
</dbReference>
<evidence type="ECO:0000259" key="6">
    <source>
        <dbReference type="Pfam" id="PF25624"/>
    </source>
</evidence>
<dbReference type="InterPro" id="IPR057288">
    <property type="entry name" value="PH_PLEKHM2"/>
</dbReference>
<organism evidence="7 8">
    <name type="scientific">Cynoglossus semilaevis</name>
    <name type="common">Tongue sole</name>
    <dbReference type="NCBI Taxonomy" id="244447"/>
    <lineage>
        <taxon>Eukaryota</taxon>
        <taxon>Metazoa</taxon>
        <taxon>Chordata</taxon>
        <taxon>Craniata</taxon>
        <taxon>Vertebrata</taxon>
        <taxon>Euteleostomi</taxon>
        <taxon>Actinopterygii</taxon>
        <taxon>Neopterygii</taxon>
        <taxon>Teleostei</taxon>
        <taxon>Neoteleostei</taxon>
        <taxon>Acanthomorphata</taxon>
        <taxon>Carangaria</taxon>
        <taxon>Pleuronectiformes</taxon>
        <taxon>Pleuronectoidei</taxon>
        <taxon>Cynoglossidae</taxon>
        <taxon>Cynoglossinae</taxon>
        <taxon>Cynoglossus</taxon>
    </lineage>
</organism>
<dbReference type="Ensembl" id="ENSCSET00000009073.1">
    <property type="protein sequence ID" value="ENSCSEP00000008970.1"/>
    <property type="gene ID" value="ENSCSEG00000005747.1"/>
</dbReference>
<keyword evidence="8" id="KW-1185">Reference proteome</keyword>
<proteinExistence type="predicted"/>
<reference evidence="7" key="2">
    <citation type="submission" date="2025-08" db="UniProtKB">
        <authorList>
            <consortium name="Ensembl"/>
        </authorList>
    </citation>
    <scope>IDENTIFICATION</scope>
</reference>
<dbReference type="Pfam" id="PF25357">
    <property type="entry name" value="PH_S11IP"/>
    <property type="match status" value="1"/>
</dbReference>
<feature type="compositionally biased region" description="Polar residues" evidence="3">
    <location>
        <begin position="368"/>
        <end position="381"/>
    </location>
</feature>
<evidence type="ECO:0000256" key="3">
    <source>
        <dbReference type="SAM" id="MobiDB-lite"/>
    </source>
</evidence>
<evidence type="ECO:0000259" key="5">
    <source>
        <dbReference type="Pfam" id="PF25357"/>
    </source>
</evidence>
<evidence type="ECO:0000256" key="2">
    <source>
        <dbReference type="ARBA" id="ARBA00022490"/>
    </source>
</evidence>
<feature type="domain" description="Serine/threonine-protein kinase 11-interacting protein PH" evidence="5">
    <location>
        <begin position="154"/>
        <end position="279"/>
    </location>
</feature>
<dbReference type="FunCoup" id="A0A3P8V963">
    <property type="interactions" value="656"/>
</dbReference>
<protein>
    <submittedName>
        <fullName evidence="7">Serine/threonine kinase 11 interacting protein</fullName>
    </submittedName>
</protein>
<evidence type="ECO:0000256" key="1">
    <source>
        <dbReference type="ARBA" id="ARBA00004496"/>
    </source>
</evidence>
<sequence length="789" mass="88325">MSSFREQLGEDWLRYHHHLEGGAPSVAPVMANQSPSYSQTLPNGFSSSTPRPPTTSEGNPPSTSTLEIPEVLPPPLLSSETRLDTSALEGEQDTESTLQWPTQNTHNTESTLEESTVDGPVVNQRAACSPKPSPDCQRSSQADGGETKEEDEEEELGVDLCHPLLVGILSEKEEDDFSEGEEVRRSEVFLRIKQGLVLEVDMQRGQERCRLELNSLARVETTEAAWSRLDKEETFPAVELHFNYISREKRMKRYVLLDDDPLQALQALNDVLTRAVEENQQRDSALRPGQVHLQCLRCRSEFALKQQGKDNGAAGGGEVRRRGSGMLAEHDNEQGGEELLMTEHRDDKKGSTNICPECGSDHVVQLAKQSTPYSSTPNQRSSRPDSEDDHIDVIQSNSSLMQQVGNTAILGSSPILASSNTVEKPVFISALNSFFIGDTPDDSHSLSYNSRCHSREELAGSYHYAATGMTPPTVQTEPVETTAVDDVDLLSQACEAVDHRLKLFLDVEVFEEEEEFHSFVKMSAVKFGEPGEVPSLLVVSNQRIYFLEMMSENHRGQLSDWLQKRDSHPILELSYLEVGLGSQCIHMEFGDGGVAYTLLVRDSVRCKRFFGSLTEIVREMAHKSDSKLKSISTTRLNPQHHLWPLVCEDIQADVEDGQLQFFYILAFVLQEDIWTPLTVLATRETLYLLKEDNQWTKSPRVSTDTDSTGSCSGAVTVLETLPISCVSSVHLWPSDPHRIEISLYDETLKLEKRWCVRSESEELLQGLLTWVKSQWETMFGVKLHTEEAT</sequence>
<dbReference type="Pfam" id="PF23142">
    <property type="entry name" value="PH_PLEKHM2"/>
    <property type="match status" value="1"/>
</dbReference>
<feature type="region of interest" description="Disordered" evidence="3">
    <location>
        <begin position="368"/>
        <end position="390"/>
    </location>
</feature>
<feature type="compositionally biased region" description="Polar residues" evidence="3">
    <location>
        <begin position="95"/>
        <end position="110"/>
    </location>
</feature>
<dbReference type="GeneTree" id="ENSGT00940000158471"/>
<feature type="domain" description="PLEKHM2 PH" evidence="4">
    <location>
        <begin position="492"/>
        <end position="625"/>
    </location>
</feature>
<name>A0A3P8V963_CYNSE</name>
<dbReference type="GO" id="GO:0005737">
    <property type="term" value="C:cytoplasm"/>
    <property type="evidence" value="ECO:0007669"/>
    <property type="project" value="UniProtKB-SubCell"/>
</dbReference>
<reference evidence="7" key="3">
    <citation type="submission" date="2025-09" db="UniProtKB">
        <authorList>
            <consortium name="Ensembl"/>
        </authorList>
    </citation>
    <scope>IDENTIFICATION</scope>
</reference>
<evidence type="ECO:0000313" key="7">
    <source>
        <dbReference type="Ensembl" id="ENSCSEP00000008970.1"/>
    </source>
</evidence>
<dbReference type="STRING" id="244447.ENSCSEP00000008970"/>
<dbReference type="InterPro" id="IPR057292">
    <property type="entry name" value="PH_S11IP"/>
</dbReference>
<evidence type="ECO:0000313" key="8">
    <source>
        <dbReference type="Proteomes" id="UP000265120"/>
    </source>
</evidence>
<feature type="region of interest" description="Disordered" evidence="3">
    <location>
        <begin position="23"/>
        <end position="157"/>
    </location>
</feature>
<feature type="compositionally biased region" description="Acidic residues" evidence="3">
    <location>
        <begin position="148"/>
        <end position="157"/>
    </location>
</feature>
<dbReference type="Proteomes" id="UP000265120">
    <property type="component" value="Chromosome 14"/>
</dbReference>
<feature type="compositionally biased region" description="Polar residues" evidence="3">
    <location>
        <begin position="31"/>
        <end position="45"/>
    </location>
</feature>
<dbReference type="Pfam" id="PF25624">
    <property type="entry name" value="PH_S11IP_C"/>
    <property type="match status" value="1"/>
</dbReference>
<comment type="subcellular location">
    <subcellularLocation>
        <location evidence="1">Cytoplasm</location>
    </subcellularLocation>
</comment>
<dbReference type="OMA" id="YHEVCTH"/>
<reference evidence="7 8" key="1">
    <citation type="journal article" date="2014" name="Nat. Genet.">
        <title>Whole-genome sequence of a flatfish provides insights into ZW sex chromosome evolution and adaptation to a benthic lifestyle.</title>
        <authorList>
            <person name="Chen S."/>
            <person name="Zhang G."/>
            <person name="Shao C."/>
            <person name="Huang Q."/>
            <person name="Liu G."/>
            <person name="Zhang P."/>
            <person name="Song W."/>
            <person name="An N."/>
            <person name="Chalopin D."/>
            <person name="Volff J.N."/>
            <person name="Hong Y."/>
            <person name="Li Q."/>
            <person name="Sha Z."/>
            <person name="Zhou H."/>
            <person name="Xie M."/>
            <person name="Yu Q."/>
            <person name="Liu Y."/>
            <person name="Xiang H."/>
            <person name="Wang N."/>
            <person name="Wu K."/>
            <person name="Yang C."/>
            <person name="Zhou Q."/>
            <person name="Liao X."/>
            <person name="Yang L."/>
            <person name="Hu Q."/>
            <person name="Zhang J."/>
            <person name="Meng L."/>
            <person name="Jin L."/>
            <person name="Tian Y."/>
            <person name="Lian J."/>
            <person name="Yang J."/>
            <person name="Miao G."/>
            <person name="Liu S."/>
            <person name="Liang Z."/>
            <person name="Yan F."/>
            <person name="Li Y."/>
            <person name="Sun B."/>
            <person name="Zhang H."/>
            <person name="Zhang J."/>
            <person name="Zhu Y."/>
            <person name="Du M."/>
            <person name="Zhao Y."/>
            <person name="Schartl M."/>
            <person name="Tang Q."/>
            <person name="Wang J."/>
        </authorList>
    </citation>
    <scope>NUCLEOTIDE SEQUENCE</scope>
</reference>
<dbReference type="InParanoid" id="A0A3P8V963"/>
<dbReference type="AlphaFoldDB" id="A0A3P8V963"/>